<evidence type="ECO:0000313" key="2">
    <source>
        <dbReference type="Proteomes" id="UP000230002"/>
    </source>
</evidence>
<comment type="caution">
    <text evidence="1">The sequence shown here is derived from an EMBL/GenBank/DDBJ whole genome shotgun (WGS) entry which is preliminary data.</text>
</comment>
<protein>
    <recommendedName>
        <fullName evidence="3">F-box domain-containing protein</fullName>
    </recommendedName>
</protein>
<sequence length="370" mass="41356">MTPNLPQELIDEAVDYLWNDTKTLAACALACHACLHSARTHLFHDQRLIGAKSCSRFESFLEDCPDLAKYIRKLSITEPSSSVCAQDWFARIPALVARLEKLTTLELIGLHYVSLHRCPKETLAAFAKLSNLVFADVYFDHFLDVHTLLASAHNVTNICFYRSGWGNATPAYEDIPGPAPLRLKRFVVDSWASSVMLRQWLLPSAELGDVDIRTLMVRWRERDSMDVLNSLFRVCGPALENLYVELPTTTEGASEVPTLYHNTNLHALEIDGLVLPGCVELARALLDGLRSTQLKKLSISMLVLRNDVLASFDWGQLDGLLARPQFAETALAITVNRALHPHNDAEALHKAIRVHLPKAVERGKLTIRCS</sequence>
<dbReference type="EMBL" id="AYKW01000067">
    <property type="protein sequence ID" value="PIL24514.1"/>
    <property type="molecule type" value="Genomic_DNA"/>
</dbReference>
<dbReference type="STRING" id="1077348.A0A2G8RSP1"/>
<gene>
    <name evidence="1" type="ORF">GSI_14270</name>
</gene>
<dbReference type="OrthoDB" id="2802122at2759"/>
<evidence type="ECO:0000313" key="1">
    <source>
        <dbReference type="EMBL" id="PIL24514.1"/>
    </source>
</evidence>
<accession>A0A2G8RSP1</accession>
<keyword evidence="2" id="KW-1185">Reference proteome</keyword>
<reference evidence="1 2" key="1">
    <citation type="journal article" date="2015" name="Sci. Rep.">
        <title>Chromosome-level genome map provides insights into diverse defense mechanisms in the medicinal fungus Ganoderma sinense.</title>
        <authorList>
            <person name="Zhu Y."/>
            <person name="Xu J."/>
            <person name="Sun C."/>
            <person name="Zhou S."/>
            <person name="Xu H."/>
            <person name="Nelson D.R."/>
            <person name="Qian J."/>
            <person name="Song J."/>
            <person name="Luo H."/>
            <person name="Xiang L."/>
            <person name="Li Y."/>
            <person name="Xu Z."/>
            <person name="Ji A."/>
            <person name="Wang L."/>
            <person name="Lu S."/>
            <person name="Hayward A."/>
            <person name="Sun W."/>
            <person name="Li X."/>
            <person name="Schwartz D.C."/>
            <person name="Wang Y."/>
            <person name="Chen S."/>
        </authorList>
    </citation>
    <scope>NUCLEOTIDE SEQUENCE [LARGE SCALE GENOMIC DNA]</scope>
    <source>
        <strain evidence="1 2">ZZ0214-1</strain>
    </source>
</reference>
<dbReference type="Proteomes" id="UP000230002">
    <property type="component" value="Unassembled WGS sequence"/>
</dbReference>
<name>A0A2G8RSP1_9APHY</name>
<evidence type="ECO:0008006" key="3">
    <source>
        <dbReference type="Google" id="ProtNLM"/>
    </source>
</evidence>
<organism evidence="1 2">
    <name type="scientific">Ganoderma sinense ZZ0214-1</name>
    <dbReference type="NCBI Taxonomy" id="1077348"/>
    <lineage>
        <taxon>Eukaryota</taxon>
        <taxon>Fungi</taxon>
        <taxon>Dikarya</taxon>
        <taxon>Basidiomycota</taxon>
        <taxon>Agaricomycotina</taxon>
        <taxon>Agaricomycetes</taxon>
        <taxon>Polyporales</taxon>
        <taxon>Polyporaceae</taxon>
        <taxon>Ganoderma</taxon>
    </lineage>
</organism>
<dbReference type="AlphaFoldDB" id="A0A2G8RSP1"/>
<proteinExistence type="predicted"/>